<dbReference type="EMBL" id="LIBJ01000013">
    <property type="protein sequence ID" value="KRO49401.1"/>
    <property type="molecule type" value="Genomic_DNA"/>
</dbReference>
<evidence type="ECO:0000313" key="2">
    <source>
        <dbReference type="EMBL" id="KRO49401.1"/>
    </source>
</evidence>
<protein>
    <submittedName>
        <fullName evidence="2">Uncharacterized protein</fullName>
    </submittedName>
</protein>
<sequence>MDTPTLIDVANKGINSRLTERRLRRGTQSLASLRNELSVVEEQVQHFAEEVHDLEIRALVSETPLADAESRDAMRHMQAITKHRDYLRGAIAELEVRQDDLLDKLGR</sequence>
<keyword evidence="1" id="KW-0175">Coiled coil</keyword>
<accession>A0A0R2QGI8</accession>
<dbReference type="AlphaFoldDB" id="A0A0R2QGI8"/>
<comment type="caution">
    <text evidence="2">The sequence shown here is derived from an EMBL/GenBank/DDBJ whole genome shotgun (WGS) entry which is preliminary data.</text>
</comment>
<evidence type="ECO:0000313" key="3">
    <source>
        <dbReference type="Proteomes" id="UP000051017"/>
    </source>
</evidence>
<feature type="coiled-coil region" evidence="1">
    <location>
        <begin position="23"/>
        <end position="57"/>
    </location>
</feature>
<evidence type="ECO:0000256" key="1">
    <source>
        <dbReference type="SAM" id="Coils"/>
    </source>
</evidence>
<proteinExistence type="predicted"/>
<reference evidence="2 3" key="1">
    <citation type="submission" date="2015-10" db="EMBL/GenBank/DDBJ databases">
        <title>Metagenome-Assembled Genomes uncover a global brackish microbiome.</title>
        <authorList>
            <person name="Hugerth L.W."/>
            <person name="Larsson J."/>
            <person name="Alneberg J."/>
            <person name="Lindh M.V."/>
            <person name="Legrand C."/>
            <person name="Pinhassi J."/>
            <person name="Andersson A.F."/>
        </authorList>
    </citation>
    <scope>NUCLEOTIDE SEQUENCE [LARGE SCALE GENOMIC DNA]</scope>
    <source>
        <strain evidence="2">BACL6 MAG-120924-bin43</strain>
    </source>
</reference>
<gene>
    <name evidence="2" type="ORF">ABR75_04425</name>
</gene>
<name>A0A0R2QGI8_9ACTN</name>
<dbReference type="Proteomes" id="UP000051017">
    <property type="component" value="Unassembled WGS sequence"/>
</dbReference>
<organism evidence="2 3">
    <name type="scientific">Acidimicrobiia bacterium BACL6 MAG-120924-bin43</name>
    <dbReference type="NCBI Taxonomy" id="1655583"/>
    <lineage>
        <taxon>Bacteria</taxon>
        <taxon>Bacillati</taxon>
        <taxon>Actinomycetota</taxon>
        <taxon>Acidimicrobiia</taxon>
        <taxon>acIV cluster</taxon>
    </lineage>
</organism>